<dbReference type="PRINTS" id="PR00320">
    <property type="entry name" value="GPROTEINBRPT"/>
</dbReference>
<feature type="repeat" description="WD" evidence="3">
    <location>
        <begin position="427"/>
        <end position="466"/>
    </location>
</feature>
<dbReference type="Gene3D" id="2.130.10.10">
    <property type="entry name" value="YVTN repeat-like/Quinoprotein amine dehydrogenase"/>
    <property type="match status" value="2"/>
</dbReference>
<evidence type="ECO:0000313" key="7">
    <source>
        <dbReference type="Proteomes" id="UP000054007"/>
    </source>
</evidence>
<evidence type="ECO:0000256" key="4">
    <source>
        <dbReference type="SAM" id="MobiDB-lite"/>
    </source>
</evidence>
<evidence type="ECO:0000256" key="3">
    <source>
        <dbReference type="PROSITE-ProRule" id="PRU00221"/>
    </source>
</evidence>
<dbReference type="AlphaFoldDB" id="A0A0D7B8W0"/>
<dbReference type="InterPro" id="IPR036322">
    <property type="entry name" value="WD40_repeat_dom_sf"/>
</dbReference>
<dbReference type="PROSITE" id="PS00678">
    <property type="entry name" value="WD_REPEATS_1"/>
    <property type="match status" value="4"/>
</dbReference>
<sequence>MLESTEPPSTPPRRPSQQSGPYSRSGSPTPSISEYSLIGEDEASTSDSDYAYWGTNRSPYRNIGLFGRRAIHSTPVLSSYFSAPSTVASTFATPPGPPSPFRGFLPRIWDVLTTPSRESLTSPSRGYMTTPSRPSPSRYLSFGSNKGKRRACYEQDFFQDPIRDSSISYADLPPLDDDEGELIDVDDEACFVAVDYPWGALGASRARFVTGIDIVSLLPPEVSLQILYALVERQFTRTSNAQLQQNMHAHLACLSVSKTWRRLANDNSVWRASYNARWGPLAAGQDALDYSSLFRQRYELDRRWTGTWWQPSQSQLSGHRDSVYCIESCRSSSGPQYVITGSRDRTMKFWNLDTGKCLGTFGSGVVGGELEGHRGSVLCIKFVWEVEGEKGLVFSGSSDSTVCIWDLWLVKNAEGDVELRTKVHAVLKGHGGGVLDLEVVDDWIITCSKDGVIRIWQRDSLEIHQTLRGHDGPVNAVCAEGGRLVSASGDGKLILWDIVTGHRIRTLEGHDRGLACIEFKDGLIISGSNDCKIKVWSAATGECLNTFTGHTALVRALSYDPATSRLASASYDKSIRLWDVSTGKLLRELKHHHTSHIFDVKFDALRLLSASHDQRVIILDFSAGLDDAQLFV</sequence>
<feature type="repeat" description="WD" evidence="3">
    <location>
        <begin position="547"/>
        <end position="588"/>
    </location>
</feature>
<keyword evidence="7" id="KW-1185">Reference proteome</keyword>
<dbReference type="STRING" id="1314674.A0A0D7B8W0"/>
<feature type="repeat" description="WD" evidence="3">
    <location>
        <begin position="507"/>
        <end position="546"/>
    </location>
</feature>
<reference evidence="6 7" key="1">
    <citation type="journal article" date="2015" name="Fungal Genet. Biol.">
        <title>Evolution of novel wood decay mechanisms in Agaricales revealed by the genome sequences of Fistulina hepatica and Cylindrobasidium torrendii.</title>
        <authorList>
            <person name="Floudas D."/>
            <person name="Held B.W."/>
            <person name="Riley R."/>
            <person name="Nagy L.G."/>
            <person name="Koehler G."/>
            <person name="Ransdell A.S."/>
            <person name="Younus H."/>
            <person name="Chow J."/>
            <person name="Chiniquy J."/>
            <person name="Lipzen A."/>
            <person name="Tritt A."/>
            <person name="Sun H."/>
            <person name="Haridas S."/>
            <person name="LaButti K."/>
            <person name="Ohm R.A."/>
            <person name="Kues U."/>
            <person name="Blanchette R.A."/>
            <person name="Grigoriev I.V."/>
            <person name="Minto R.E."/>
            <person name="Hibbett D.S."/>
        </authorList>
    </citation>
    <scope>NUCLEOTIDE SEQUENCE [LARGE SCALE GENOMIC DNA]</scope>
    <source>
        <strain evidence="6 7">FP15055 ss-10</strain>
    </source>
</reference>
<dbReference type="EMBL" id="KN880540">
    <property type="protein sequence ID" value="KIY66907.1"/>
    <property type="molecule type" value="Genomic_DNA"/>
</dbReference>
<dbReference type="SMART" id="SM00320">
    <property type="entry name" value="WD40"/>
    <property type="match status" value="7"/>
</dbReference>
<feature type="repeat" description="WD" evidence="3">
    <location>
        <begin position="316"/>
        <end position="360"/>
    </location>
</feature>
<feature type="compositionally biased region" description="Low complexity" evidence="4">
    <location>
        <begin position="15"/>
        <end position="28"/>
    </location>
</feature>
<protein>
    <submittedName>
        <fullName evidence="6">WD40 repeat-like protein</fullName>
    </submittedName>
</protein>
<dbReference type="CDD" id="cd00200">
    <property type="entry name" value="WD40"/>
    <property type="match status" value="1"/>
</dbReference>
<feature type="region of interest" description="Disordered" evidence="4">
    <location>
        <begin position="1"/>
        <end position="40"/>
    </location>
</feature>
<dbReference type="Pfam" id="PF12937">
    <property type="entry name" value="F-box-like"/>
    <property type="match status" value="1"/>
</dbReference>
<feature type="compositionally biased region" description="Polar residues" evidence="4">
    <location>
        <begin position="120"/>
        <end position="132"/>
    </location>
</feature>
<dbReference type="PROSITE" id="PS50294">
    <property type="entry name" value="WD_REPEATS_REGION"/>
    <property type="match status" value="4"/>
</dbReference>
<accession>A0A0D7B8W0</accession>
<dbReference type="Gene3D" id="1.20.1280.50">
    <property type="match status" value="1"/>
</dbReference>
<dbReference type="PROSITE" id="PS50082">
    <property type="entry name" value="WD_REPEATS_2"/>
    <property type="match status" value="6"/>
</dbReference>
<dbReference type="InterPro" id="IPR019775">
    <property type="entry name" value="WD40_repeat_CS"/>
</dbReference>
<dbReference type="Proteomes" id="UP000054007">
    <property type="component" value="Unassembled WGS sequence"/>
</dbReference>
<evidence type="ECO:0000313" key="6">
    <source>
        <dbReference type="EMBL" id="KIY66907.1"/>
    </source>
</evidence>
<dbReference type="InterPro" id="IPR001680">
    <property type="entry name" value="WD40_rpt"/>
</dbReference>
<evidence type="ECO:0000259" key="5">
    <source>
        <dbReference type="Pfam" id="PF12937"/>
    </source>
</evidence>
<dbReference type="PANTHER" id="PTHR19848:SF8">
    <property type="entry name" value="F-BOX AND WD REPEAT DOMAIN CONTAINING 7"/>
    <property type="match status" value="1"/>
</dbReference>
<evidence type="ECO:0000256" key="1">
    <source>
        <dbReference type="ARBA" id="ARBA00022574"/>
    </source>
</evidence>
<dbReference type="InterPro" id="IPR036047">
    <property type="entry name" value="F-box-like_dom_sf"/>
</dbReference>
<dbReference type="SUPFAM" id="SSF50978">
    <property type="entry name" value="WD40 repeat-like"/>
    <property type="match status" value="1"/>
</dbReference>
<feature type="region of interest" description="Disordered" evidence="4">
    <location>
        <begin position="120"/>
        <end position="139"/>
    </location>
</feature>
<evidence type="ECO:0000256" key="2">
    <source>
        <dbReference type="ARBA" id="ARBA00022737"/>
    </source>
</evidence>
<keyword evidence="1 3" id="KW-0853">WD repeat</keyword>
<dbReference type="PANTHER" id="PTHR19848">
    <property type="entry name" value="WD40 REPEAT PROTEIN"/>
    <property type="match status" value="1"/>
</dbReference>
<name>A0A0D7B8W0_9AGAR</name>
<proteinExistence type="predicted"/>
<keyword evidence="2" id="KW-0677">Repeat</keyword>
<organism evidence="6 7">
    <name type="scientific">Cylindrobasidium torrendii FP15055 ss-10</name>
    <dbReference type="NCBI Taxonomy" id="1314674"/>
    <lineage>
        <taxon>Eukaryota</taxon>
        <taxon>Fungi</taxon>
        <taxon>Dikarya</taxon>
        <taxon>Basidiomycota</taxon>
        <taxon>Agaricomycotina</taxon>
        <taxon>Agaricomycetes</taxon>
        <taxon>Agaricomycetidae</taxon>
        <taxon>Agaricales</taxon>
        <taxon>Marasmiineae</taxon>
        <taxon>Physalacriaceae</taxon>
        <taxon>Cylindrobasidium</taxon>
    </lineage>
</organism>
<dbReference type="OrthoDB" id="19711at2759"/>
<feature type="repeat" description="WD" evidence="3">
    <location>
        <begin position="467"/>
        <end position="506"/>
    </location>
</feature>
<dbReference type="SUPFAM" id="SSF81383">
    <property type="entry name" value="F-box domain"/>
    <property type="match status" value="1"/>
</dbReference>
<feature type="repeat" description="WD" evidence="3">
    <location>
        <begin position="370"/>
        <end position="407"/>
    </location>
</feature>
<feature type="domain" description="F-box" evidence="5">
    <location>
        <begin position="216"/>
        <end position="273"/>
    </location>
</feature>
<dbReference type="InterPro" id="IPR015943">
    <property type="entry name" value="WD40/YVTN_repeat-like_dom_sf"/>
</dbReference>
<gene>
    <name evidence="6" type="ORF">CYLTODRAFT_422991</name>
</gene>
<dbReference type="InterPro" id="IPR001810">
    <property type="entry name" value="F-box_dom"/>
</dbReference>
<dbReference type="Pfam" id="PF00400">
    <property type="entry name" value="WD40"/>
    <property type="match status" value="6"/>
</dbReference>
<dbReference type="InterPro" id="IPR020472">
    <property type="entry name" value="WD40_PAC1"/>
</dbReference>